<feature type="transmembrane region" description="Helical" evidence="10">
    <location>
        <begin position="131"/>
        <end position="150"/>
    </location>
</feature>
<evidence type="ECO:0000256" key="7">
    <source>
        <dbReference type="ARBA" id="ARBA00022982"/>
    </source>
</evidence>
<proteinExistence type="predicted"/>
<evidence type="ECO:0000256" key="2">
    <source>
        <dbReference type="ARBA" id="ARBA00022553"/>
    </source>
</evidence>
<accession>A0ABS7DFQ3</accession>
<keyword evidence="5 10" id="KW-0812">Transmembrane</keyword>
<keyword evidence="6" id="KW-1278">Translocase</keyword>
<evidence type="ECO:0000256" key="5">
    <source>
        <dbReference type="ARBA" id="ARBA00022692"/>
    </source>
</evidence>
<evidence type="ECO:0000313" key="11">
    <source>
        <dbReference type="EMBL" id="MBW7569371.1"/>
    </source>
</evidence>
<dbReference type="NCBIfam" id="TIGR01946">
    <property type="entry name" value="rnfD"/>
    <property type="match status" value="1"/>
</dbReference>
<evidence type="ECO:0000256" key="10">
    <source>
        <dbReference type="SAM" id="Phobius"/>
    </source>
</evidence>
<gene>
    <name evidence="11" type="ORF">J5V48_00475</name>
</gene>
<dbReference type="Pfam" id="PF03116">
    <property type="entry name" value="NQR2_RnfD_RnfE"/>
    <property type="match status" value="1"/>
</dbReference>
<evidence type="ECO:0000256" key="8">
    <source>
        <dbReference type="ARBA" id="ARBA00022989"/>
    </source>
</evidence>
<protein>
    <submittedName>
        <fullName evidence="11">RnfABCDGE type electron transport complex subunit D</fullName>
    </submittedName>
</protein>
<keyword evidence="7" id="KW-0249">Electron transport</keyword>
<dbReference type="RefSeq" id="WP_219935829.1">
    <property type="nucleotide sequence ID" value="NZ_JAGFNY010000001.1"/>
</dbReference>
<feature type="transmembrane region" description="Helical" evidence="10">
    <location>
        <begin position="295"/>
        <end position="317"/>
    </location>
</feature>
<dbReference type="PANTHER" id="PTHR30578">
    <property type="entry name" value="ELECTRON TRANSPORT COMPLEX PROTEIN RNFD"/>
    <property type="match status" value="1"/>
</dbReference>
<dbReference type="PANTHER" id="PTHR30578:SF0">
    <property type="entry name" value="ION-TRANSLOCATING OXIDOREDUCTASE COMPLEX SUBUNIT D"/>
    <property type="match status" value="1"/>
</dbReference>
<keyword evidence="2" id="KW-0597">Phosphoprotein</keyword>
<keyword evidence="1" id="KW-0813">Transport</keyword>
<keyword evidence="4" id="KW-0288">FMN</keyword>
<dbReference type="InterPro" id="IPR011303">
    <property type="entry name" value="RnfD_bac"/>
</dbReference>
<dbReference type="InterPro" id="IPR004338">
    <property type="entry name" value="NqrB/RnfD"/>
</dbReference>
<feature type="transmembrane region" description="Helical" evidence="10">
    <location>
        <begin position="30"/>
        <end position="48"/>
    </location>
</feature>
<evidence type="ECO:0000313" key="12">
    <source>
        <dbReference type="Proteomes" id="UP000731465"/>
    </source>
</evidence>
<evidence type="ECO:0000256" key="6">
    <source>
        <dbReference type="ARBA" id="ARBA00022967"/>
    </source>
</evidence>
<evidence type="ECO:0000256" key="4">
    <source>
        <dbReference type="ARBA" id="ARBA00022643"/>
    </source>
</evidence>
<dbReference type="Proteomes" id="UP000731465">
    <property type="component" value="Unassembled WGS sequence"/>
</dbReference>
<sequence>MNISQSQGRVKQLLGLETAPHLKARMTTQWIMLIVLLSLIPAVGVEIYYFGFGIIFQFLNCTITAVVLEALVSLLRHQKISRNVGDLSAIVTSLILALTLPPMLPCYYSVVATVFAILIVKAIFGGLGQNIFNPAMAGFVFIMISCPGIVGSSYVSPAPQAYKAATLTESYSIIYRGASKELVQNQIDAMTISDDNQESNDALTMATKLLDKVDVMSGATYLDAIKSYRKQGELNRLDGHEFTSAKYQAYLALFIAYCIGGIVLMSFRIIIIRMVVAFFAAFVLIQFVMHNLYPGYFMSVTDGLLIGGTMICAFYIMTDPVTNAGTSKGRIYFAVLLAFLIVFLRAFGSYNDTVAFAVMLSNACAPLIDVLTKRRAYGIKYRGKH</sequence>
<reference evidence="11 12" key="1">
    <citation type="submission" date="2021-03" db="EMBL/GenBank/DDBJ databases">
        <title>Succinivibrio sp. nov. isolated from feces of cow.</title>
        <authorList>
            <person name="Choi J.-Y."/>
        </authorList>
    </citation>
    <scope>NUCLEOTIDE SEQUENCE [LARGE SCALE GENOMIC DNA]</scope>
    <source>
        <strain evidence="11 12">AGMB01872</strain>
    </source>
</reference>
<evidence type="ECO:0000256" key="1">
    <source>
        <dbReference type="ARBA" id="ARBA00022448"/>
    </source>
</evidence>
<dbReference type="EMBL" id="JAGFNY010000001">
    <property type="protein sequence ID" value="MBW7569371.1"/>
    <property type="molecule type" value="Genomic_DNA"/>
</dbReference>
<feature type="transmembrane region" description="Helical" evidence="10">
    <location>
        <begin position="247"/>
        <end position="264"/>
    </location>
</feature>
<organism evidence="11 12">
    <name type="scientific">Succinivibrio faecicola</name>
    <dbReference type="NCBI Taxonomy" id="2820300"/>
    <lineage>
        <taxon>Bacteria</taxon>
        <taxon>Pseudomonadati</taxon>
        <taxon>Pseudomonadota</taxon>
        <taxon>Gammaproteobacteria</taxon>
        <taxon>Aeromonadales</taxon>
        <taxon>Succinivibrionaceae</taxon>
        <taxon>Succinivibrio</taxon>
    </lineage>
</organism>
<keyword evidence="9 10" id="KW-0472">Membrane</keyword>
<keyword evidence="12" id="KW-1185">Reference proteome</keyword>
<name>A0ABS7DFQ3_9GAMM</name>
<comment type="caution">
    <text evidence="11">The sequence shown here is derived from an EMBL/GenBank/DDBJ whole genome shotgun (WGS) entry which is preliminary data.</text>
</comment>
<feature type="transmembrane region" description="Helical" evidence="10">
    <location>
        <begin position="84"/>
        <end position="101"/>
    </location>
</feature>
<feature type="transmembrane region" description="Helical" evidence="10">
    <location>
        <begin position="329"/>
        <end position="348"/>
    </location>
</feature>
<keyword evidence="3" id="KW-0285">Flavoprotein</keyword>
<feature type="transmembrane region" description="Helical" evidence="10">
    <location>
        <begin position="54"/>
        <end position="72"/>
    </location>
</feature>
<evidence type="ECO:0000256" key="3">
    <source>
        <dbReference type="ARBA" id="ARBA00022630"/>
    </source>
</evidence>
<feature type="transmembrane region" description="Helical" evidence="10">
    <location>
        <begin position="354"/>
        <end position="372"/>
    </location>
</feature>
<evidence type="ECO:0000256" key="9">
    <source>
        <dbReference type="ARBA" id="ARBA00023136"/>
    </source>
</evidence>
<keyword evidence="8 10" id="KW-1133">Transmembrane helix</keyword>